<keyword evidence="2" id="KW-1185">Reference proteome</keyword>
<comment type="caution">
    <text evidence="1">The sequence shown here is derived from an EMBL/GenBank/DDBJ whole genome shotgun (WGS) entry which is preliminary data.</text>
</comment>
<evidence type="ECO:0000313" key="1">
    <source>
        <dbReference type="EMBL" id="KAJ7536790.1"/>
    </source>
</evidence>
<accession>A0ACC2C472</accession>
<reference evidence="2" key="1">
    <citation type="journal article" date="2024" name="Proc. Natl. Acad. Sci. U.S.A.">
        <title>Extraordinary preservation of gene collinearity over three hundred million years revealed in homosporous lycophytes.</title>
        <authorList>
            <person name="Li C."/>
            <person name="Wickell D."/>
            <person name="Kuo L.Y."/>
            <person name="Chen X."/>
            <person name="Nie B."/>
            <person name="Liao X."/>
            <person name="Peng D."/>
            <person name="Ji J."/>
            <person name="Jenkins J."/>
            <person name="Williams M."/>
            <person name="Shu S."/>
            <person name="Plott C."/>
            <person name="Barry K."/>
            <person name="Rajasekar S."/>
            <person name="Grimwood J."/>
            <person name="Han X."/>
            <person name="Sun S."/>
            <person name="Hou Z."/>
            <person name="He W."/>
            <person name="Dai G."/>
            <person name="Sun C."/>
            <person name="Schmutz J."/>
            <person name="Leebens-Mack J.H."/>
            <person name="Li F.W."/>
            <person name="Wang L."/>
        </authorList>
    </citation>
    <scope>NUCLEOTIDE SEQUENCE [LARGE SCALE GENOMIC DNA]</scope>
    <source>
        <strain evidence="2">cv. PW_Plant_1</strain>
    </source>
</reference>
<evidence type="ECO:0000313" key="2">
    <source>
        <dbReference type="Proteomes" id="UP001162992"/>
    </source>
</evidence>
<protein>
    <submittedName>
        <fullName evidence="1">Uncharacterized protein</fullName>
    </submittedName>
</protein>
<dbReference type="Proteomes" id="UP001162992">
    <property type="component" value="Chromosome 12"/>
</dbReference>
<dbReference type="EMBL" id="CM055103">
    <property type="protein sequence ID" value="KAJ7536790.1"/>
    <property type="molecule type" value="Genomic_DNA"/>
</dbReference>
<proteinExistence type="predicted"/>
<sequence>MAACSRLFSHLGSPFMSSTYSPSTAHLVGSEVRKKSTEKLWRRLFSDPSSWWDHRPNKRNDRYPDFKHKQTQEALWVENPSTPQWVNTELSTLAPGTIPSSAFSWNVRIIKYVNDRQYIRAMELFQTMQREDAKPDNFTFVAILKACANLTALEEGRDAHAQIIQTGWDSDIFVGNSLVDMYAKCGSIAEAYKVFSGMPTRDVVSWNTMIMGYVKCEMPRMALELYDQMRDEKIEPDAFTFSGVLNACSGLEALEYGKLVHEQVTSMGLQFDSYVGSSLVDMYTKCGRIVDACKVFNDLPVHDVVSWSAMIIGFVNCGHGEKALELFQHMQQEGVEPNVNTFVGVLNACASMMALEEGKLVHAQIIRKGLELDVFVGSSIVDMYAKCGSIDDACRVFNNMPVRNVVSWSALLGGYAKCGQGRKALELFQHMQQDMLEPDTVTFVGVLKACASIKALEEGKLVHAQVIKNGIESNIFVRSCLVDMYIKCGCIDEAHKVFKKFRVHDVITWSAMILGFVKFGQGEKALESFQQMLQEQVEPDNITYVAVLNACASQAAFQEGRLVHAQVIRQGLDSDMFVGSSLVDMYSKCGSIVDACRVFNNMPTHNVVSWSAMIMGYAVHGLGNEAEQLFEKMCQEDVDIDAGIFVSLLSAFSHTGLVNEGSYFFESMSPMYGIQATMEHYSCMVDLLARSGCLIEAEDIIMKMPCRPDSSLWVTLLGSCRNYGNVQMGERAAEHIFRLDPGNAPGYVLLSNVYAAAGKADATTIFQETTTKTHSQIGRQSWVQLHN</sequence>
<name>A0ACC2C472_DIPCM</name>
<gene>
    <name evidence="1" type="ORF">O6H91_12G081800</name>
</gene>
<organism evidence="1 2">
    <name type="scientific">Diphasiastrum complanatum</name>
    <name type="common">Issler's clubmoss</name>
    <name type="synonym">Lycopodium complanatum</name>
    <dbReference type="NCBI Taxonomy" id="34168"/>
    <lineage>
        <taxon>Eukaryota</taxon>
        <taxon>Viridiplantae</taxon>
        <taxon>Streptophyta</taxon>
        <taxon>Embryophyta</taxon>
        <taxon>Tracheophyta</taxon>
        <taxon>Lycopodiopsida</taxon>
        <taxon>Lycopodiales</taxon>
        <taxon>Lycopodiaceae</taxon>
        <taxon>Lycopodioideae</taxon>
        <taxon>Diphasiastrum</taxon>
    </lineage>
</organism>